<dbReference type="InterPro" id="IPR036291">
    <property type="entry name" value="NAD(P)-bd_dom_sf"/>
</dbReference>
<feature type="domain" description="Ketoreductase" evidence="4">
    <location>
        <begin position="26"/>
        <end position="199"/>
    </location>
</feature>
<dbReference type="PATRIC" id="fig|29423.5.peg.1580"/>
<dbReference type="Gene3D" id="3.40.50.720">
    <property type="entry name" value="NAD(P)-binding Rossmann-like Domain"/>
    <property type="match status" value="1"/>
</dbReference>
<evidence type="ECO:0000313" key="6">
    <source>
        <dbReference type="Proteomes" id="UP000054858"/>
    </source>
</evidence>
<evidence type="ECO:0000256" key="3">
    <source>
        <dbReference type="SAM" id="Phobius"/>
    </source>
</evidence>
<dbReference type="PANTHER" id="PTHR43008:SF8">
    <property type="entry name" value="BENZIL REDUCTASE ((S)-BENZOIN FORMING) IRC24"/>
    <property type="match status" value="1"/>
</dbReference>
<evidence type="ECO:0000313" key="5">
    <source>
        <dbReference type="EMBL" id="KTD37830.1"/>
    </source>
</evidence>
<dbReference type="AlphaFoldDB" id="A0A0W0X010"/>
<name>A0A0W0X010_9GAMM</name>
<dbReference type="Pfam" id="PF00106">
    <property type="entry name" value="adh_short"/>
    <property type="match status" value="1"/>
</dbReference>
<comment type="similarity">
    <text evidence="1">Belongs to the short-chain dehydrogenases/reductases (SDR) family.</text>
</comment>
<accession>A0A0W0X010</accession>
<gene>
    <name evidence="5" type="primary">yueD</name>
    <name evidence="5" type="ORF">Loak_1506</name>
</gene>
<evidence type="ECO:0000259" key="4">
    <source>
        <dbReference type="SMART" id="SM00822"/>
    </source>
</evidence>
<dbReference type="InterPro" id="IPR057326">
    <property type="entry name" value="KR_dom"/>
</dbReference>
<dbReference type="PRINTS" id="PR00081">
    <property type="entry name" value="GDHRDH"/>
</dbReference>
<reference evidence="5 6" key="1">
    <citation type="submission" date="2015-11" db="EMBL/GenBank/DDBJ databases">
        <title>Genomic analysis of 38 Legionella species identifies large and diverse effector repertoires.</title>
        <authorList>
            <person name="Burstein D."/>
            <person name="Amaro F."/>
            <person name="Zusman T."/>
            <person name="Lifshitz Z."/>
            <person name="Cohen O."/>
            <person name="Gilbert J.A."/>
            <person name="Pupko T."/>
            <person name="Shuman H.A."/>
            <person name="Segal G."/>
        </authorList>
    </citation>
    <scope>NUCLEOTIDE SEQUENCE [LARGE SCALE GENOMIC DNA]</scope>
    <source>
        <strain evidence="5 6">Oak Ridge-10</strain>
    </source>
</reference>
<dbReference type="SMART" id="SM00822">
    <property type="entry name" value="PKS_KR"/>
    <property type="match status" value="1"/>
</dbReference>
<proteinExistence type="inferred from homology"/>
<sequence>MVSEFVPIRAMSAIICAVLNFYTGAAVYIITGGGSGIGRALAQALVKRGKSVLVIGRREQPLIETASFDENIHYFCADVSTAHGRQYITEQIKTKVQGLIHNAGVIEPIVPIANMEESVWRQVMATNVEAPLFLTQSLWKNLINGRVLHIGSGAAYFPVAGWSAYCVSKAALSMLTRCSQLEYDDIAFASVMPGIIDTDMQGVIRDANHMEQEKLEFFKRLKRQGQLLVPETVALFLCWLLLDMDDNRYVSQEWDIYDTAHHTDWLIPPHTVPTWEE</sequence>
<comment type="caution">
    <text evidence="5">The sequence shown here is derived from an EMBL/GenBank/DDBJ whole genome shotgun (WGS) entry which is preliminary data.</text>
</comment>
<dbReference type="InterPro" id="IPR002347">
    <property type="entry name" value="SDR_fam"/>
</dbReference>
<protein>
    <submittedName>
        <fullName evidence="5">Sepiapterin reductase</fullName>
    </submittedName>
</protein>
<dbReference type="EMBL" id="LNYP01000029">
    <property type="protein sequence ID" value="KTD37830.1"/>
    <property type="molecule type" value="Genomic_DNA"/>
</dbReference>
<dbReference type="SUPFAM" id="SSF51735">
    <property type="entry name" value="NAD(P)-binding Rossmann-fold domains"/>
    <property type="match status" value="1"/>
</dbReference>
<evidence type="ECO:0000256" key="1">
    <source>
        <dbReference type="ARBA" id="ARBA00006484"/>
    </source>
</evidence>
<keyword evidence="3" id="KW-1133">Transmembrane helix</keyword>
<organism evidence="5 6">
    <name type="scientific">Legionella oakridgensis</name>
    <dbReference type="NCBI Taxonomy" id="29423"/>
    <lineage>
        <taxon>Bacteria</taxon>
        <taxon>Pseudomonadati</taxon>
        <taxon>Pseudomonadota</taxon>
        <taxon>Gammaproteobacteria</taxon>
        <taxon>Legionellales</taxon>
        <taxon>Legionellaceae</taxon>
        <taxon>Legionella</taxon>
    </lineage>
</organism>
<keyword evidence="3" id="KW-0472">Membrane</keyword>
<keyword evidence="2" id="KW-0560">Oxidoreductase</keyword>
<evidence type="ECO:0000256" key="2">
    <source>
        <dbReference type="ARBA" id="ARBA00023002"/>
    </source>
</evidence>
<keyword evidence="3" id="KW-0812">Transmembrane</keyword>
<dbReference type="Proteomes" id="UP000054858">
    <property type="component" value="Unassembled WGS sequence"/>
</dbReference>
<feature type="transmembrane region" description="Helical" evidence="3">
    <location>
        <begin position="6"/>
        <end position="30"/>
    </location>
</feature>
<dbReference type="GO" id="GO:0050664">
    <property type="term" value="F:oxidoreductase activity, acting on NAD(P)H, oxygen as acceptor"/>
    <property type="evidence" value="ECO:0007669"/>
    <property type="project" value="TreeGrafter"/>
</dbReference>
<dbReference type="PANTHER" id="PTHR43008">
    <property type="entry name" value="BENZIL REDUCTASE"/>
    <property type="match status" value="1"/>
</dbReference>